<dbReference type="GO" id="GO:0003700">
    <property type="term" value="F:DNA-binding transcription factor activity"/>
    <property type="evidence" value="ECO:0007669"/>
    <property type="project" value="InterPro"/>
</dbReference>
<dbReference type="EMBL" id="CP062806">
    <property type="protein sequence ID" value="QOT82051.1"/>
    <property type="molecule type" value="Genomic_DNA"/>
</dbReference>
<dbReference type="InterPro" id="IPR050950">
    <property type="entry name" value="HTH-type_LysR_regulators"/>
</dbReference>
<geneLocation type="plasmid" evidence="6 7">
    <name>pRK1-2</name>
</geneLocation>
<protein>
    <submittedName>
        <fullName evidence="6">LysR family transcriptional regulator</fullName>
    </submittedName>
</protein>
<gene>
    <name evidence="6" type="ORF">F7R26_037790</name>
</gene>
<dbReference type="SUPFAM" id="SSF46785">
    <property type="entry name" value="Winged helix' DNA-binding domain"/>
    <property type="match status" value="1"/>
</dbReference>
<evidence type="ECO:0000313" key="7">
    <source>
        <dbReference type="Proteomes" id="UP000397656"/>
    </source>
</evidence>
<organism evidence="6 7">
    <name type="scientific">Cupriavidus basilensis</name>
    <dbReference type="NCBI Taxonomy" id="68895"/>
    <lineage>
        <taxon>Bacteria</taxon>
        <taxon>Pseudomonadati</taxon>
        <taxon>Pseudomonadota</taxon>
        <taxon>Betaproteobacteria</taxon>
        <taxon>Burkholderiales</taxon>
        <taxon>Burkholderiaceae</taxon>
        <taxon>Cupriavidus</taxon>
    </lineage>
</organism>
<dbReference type="InterPro" id="IPR036390">
    <property type="entry name" value="WH_DNA-bd_sf"/>
</dbReference>
<dbReference type="Proteomes" id="UP000397656">
    <property type="component" value="Plasmid pRK1-2"/>
</dbReference>
<dbReference type="PROSITE" id="PS50931">
    <property type="entry name" value="HTH_LYSR"/>
    <property type="match status" value="1"/>
</dbReference>
<name>A0A643FLW2_9BURK</name>
<evidence type="ECO:0000256" key="3">
    <source>
        <dbReference type="ARBA" id="ARBA00023125"/>
    </source>
</evidence>
<feature type="domain" description="HTH lysR-type" evidence="5">
    <location>
        <begin position="1"/>
        <end position="58"/>
    </location>
</feature>
<accession>A0A643FLW2</accession>
<keyword evidence="2" id="KW-0805">Transcription regulation</keyword>
<keyword evidence="6" id="KW-0614">Plasmid</keyword>
<dbReference type="Pfam" id="PF00126">
    <property type="entry name" value="HTH_1"/>
    <property type="match status" value="1"/>
</dbReference>
<keyword evidence="4" id="KW-0804">Transcription</keyword>
<proteinExistence type="inferred from homology"/>
<dbReference type="InterPro" id="IPR005119">
    <property type="entry name" value="LysR_subst-bd"/>
</dbReference>
<dbReference type="Gene3D" id="3.40.190.10">
    <property type="entry name" value="Periplasmic binding protein-like II"/>
    <property type="match status" value="2"/>
</dbReference>
<dbReference type="GO" id="GO:0003677">
    <property type="term" value="F:DNA binding"/>
    <property type="evidence" value="ECO:0007669"/>
    <property type="project" value="UniProtKB-KW"/>
</dbReference>
<keyword evidence="3" id="KW-0238">DNA-binding</keyword>
<dbReference type="Gene3D" id="1.10.10.10">
    <property type="entry name" value="Winged helix-like DNA-binding domain superfamily/Winged helix DNA-binding domain"/>
    <property type="match status" value="1"/>
</dbReference>
<sequence length="300" mass="32549">MKNHQLRALVSIAQYGSMRAAAKALSLSQTALTKSIREFELELHATLLHRSPQGVQLTDVGNELLHHAKLILAEMDEARAAVRAMLGRSTPRVTAAVTPAFSVLCLPQTLERFRSRFPDATLSIRDAFLSQTLPMLRDGTVDLAITALLPDTLGPDLSFEPWGMMSIAIVGRRGRFSKALRTIDSLTDAAWIMDSSSGGISEAVRRWLTQHNVSMPSTVIECPSSFASMVLITQGDVIAPVPRAMLSTPWLASSEEIGLVEASPTVPFGIVIRAGSRLDAPANWFLECARITIKSSSLDS</sequence>
<dbReference type="RefSeq" id="WP_150991962.1">
    <property type="nucleotide sequence ID" value="NZ_CP062806.1"/>
</dbReference>
<dbReference type="GO" id="GO:0005829">
    <property type="term" value="C:cytosol"/>
    <property type="evidence" value="ECO:0007669"/>
    <property type="project" value="TreeGrafter"/>
</dbReference>
<evidence type="ECO:0000256" key="2">
    <source>
        <dbReference type="ARBA" id="ARBA00023015"/>
    </source>
</evidence>
<dbReference type="PANTHER" id="PTHR30419:SF30">
    <property type="entry name" value="LYSR FAMILY TRANSCRIPTIONAL REGULATOR"/>
    <property type="match status" value="1"/>
</dbReference>
<dbReference type="AlphaFoldDB" id="A0A643FLW2"/>
<dbReference type="GeneID" id="98406726"/>
<reference evidence="6 7" key="1">
    <citation type="submission" date="2020-10" db="EMBL/GenBank/DDBJ databases">
        <title>Complete genome sequence of Cupriavidus basilensis CCUG 49340T.</title>
        <authorList>
            <person name="Salva-Serra F."/>
            <person name="Donoso R.A."/>
            <person name="Cho K.H."/>
            <person name="Yoo J.A."/>
            <person name="Lee K."/>
            <person name="Yoon S.-H."/>
            <person name="Perez-Pantoja D."/>
            <person name="Moore E.R.B."/>
        </authorList>
    </citation>
    <scope>NUCLEOTIDE SEQUENCE [LARGE SCALE GENOMIC DNA]</scope>
    <source>
        <strain evidence="7">CCUG 49340</strain>
        <plasmid evidence="6 7">pRK1-2</plasmid>
    </source>
</reference>
<dbReference type="Pfam" id="PF03466">
    <property type="entry name" value="LysR_substrate"/>
    <property type="match status" value="1"/>
</dbReference>
<evidence type="ECO:0000256" key="1">
    <source>
        <dbReference type="ARBA" id="ARBA00009437"/>
    </source>
</evidence>
<evidence type="ECO:0000256" key="4">
    <source>
        <dbReference type="ARBA" id="ARBA00023163"/>
    </source>
</evidence>
<dbReference type="InterPro" id="IPR036388">
    <property type="entry name" value="WH-like_DNA-bd_sf"/>
</dbReference>
<dbReference type="PANTHER" id="PTHR30419">
    <property type="entry name" value="HTH-TYPE TRANSCRIPTIONAL REGULATOR YBHD"/>
    <property type="match status" value="1"/>
</dbReference>
<evidence type="ECO:0000313" key="6">
    <source>
        <dbReference type="EMBL" id="QOT82051.1"/>
    </source>
</evidence>
<dbReference type="InterPro" id="IPR000847">
    <property type="entry name" value="LysR_HTH_N"/>
</dbReference>
<comment type="similarity">
    <text evidence="1">Belongs to the LysR transcriptional regulatory family.</text>
</comment>
<evidence type="ECO:0000259" key="5">
    <source>
        <dbReference type="PROSITE" id="PS50931"/>
    </source>
</evidence>
<dbReference type="SUPFAM" id="SSF53850">
    <property type="entry name" value="Periplasmic binding protein-like II"/>
    <property type="match status" value="1"/>
</dbReference>